<keyword evidence="1" id="KW-0472">Membrane</keyword>
<feature type="transmembrane region" description="Helical" evidence="1">
    <location>
        <begin position="18"/>
        <end position="42"/>
    </location>
</feature>
<accession>A0A2P2PWV2</accession>
<evidence type="ECO:0000313" key="2">
    <source>
        <dbReference type="EMBL" id="MBX59129.1"/>
    </source>
</evidence>
<sequence>MTRKFNHALEMGLKLYQILFYVTQQLASCLTIFSIRFTYMIFICPSKYAR</sequence>
<dbReference type="AlphaFoldDB" id="A0A2P2PWV2"/>
<organism evidence="2">
    <name type="scientific">Rhizophora mucronata</name>
    <name type="common">Asiatic mangrove</name>
    <dbReference type="NCBI Taxonomy" id="61149"/>
    <lineage>
        <taxon>Eukaryota</taxon>
        <taxon>Viridiplantae</taxon>
        <taxon>Streptophyta</taxon>
        <taxon>Embryophyta</taxon>
        <taxon>Tracheophyta</taxon>
        <taxon>Spermatophyta</taxon>
        <taxon>Magnoliopsida</taxon>
        <taxon>eudicotyledons</taxon>
        <taxon>Gunneridae</taxon>
        <taxon>Pentapetalae</taxon>
        <taxon>rosids</taxon>
        <taxon>fabids</taxon>
        <taxon>Malpighiales</taxon>
        <taxon>Rhizophoraceae</taxon>
        <taxon>Rhizophora</taxon>
    </lineage>
</organism>
<name>A0A2P2PWV2_RHIMU</name>
<dbReference type="EMBL" id="GGEC01078645">
    <property type="protein sequence ID" value="MBX59129.1"/>
    <property type="molecule type" value="Transcribed_RNA"/>
</dbReference>
<evidence type="ECO:0000256" key="1">
    <source>
        <dbReference type="SAM" id="Phobius"/>
    </source>
</evidence>
<proteinExistence type="predicted"/>
<reference evidence="2" key="1">
    <citation type="submission" date="2018-02" db="EMBL/GenBank/DDBJ databases">
        <title>Rhizophora mucronata_Transcriptome.</title>
        <authorList>
            <person name="Meera S.P."/>
            <person name="Sreeshan A."/>
            <person name="Augustine A."/>
        </authorList>
    </citation>
    <scope>NUCLEOTIDE SEQUENCE</scope>
    <source>
        <tissue evidence="2">Leaf</tissue>
    </source>
</reference>
<keyword evidence="1" id="KW-1133">Transmembrane helix</keyword>
<protein>
    <submittedName>
        <fullName evidence="2">Uncharacterized protein</fullName>
    </submittedName>
</protein>
<keyword evidence="1" id="KW-0812">Transmembrane</keyword>